<protein>
    <submittedName>
        <fullName evidence="1">Imidazolonepropionase</fullName>
        <ecNumber evidence="1">3.5.2.7</ecNumber>
    </submittedName>
</protein>
<dbReference type="EC" id="3.5.2.7" evidence="1"/>
<keyword evidence="1" id="KW-0378">Hydrolase</keyword>
<accession>A0AC61SCL1</accession>
<dbReference type="EMBL" id="QYBA01000042">
    <property type="protein sequence ID" value="TKY92302.1"/>
    <property type="molecule type" value="Genomic_DNA"/>
</dbReference>
<organism evidence="1 2">
    <name type="scientific">Candidatus Methanomarinus sp</name>
    <dbReference type="NCBI Taxonomy" id="3386244"/>
    <lineage>
        <taxon>Archaea</taxon>
        <taxon>Methanobacteriati</taxon>
        <taxon>Methanobacteriota</taxon>
        <taxon>Stenosarchaea group</taxon>
        <taxon>Methanomicrobia</taxon>
        <taxon>Methanosarcinales</taxon>
        <taxon>ANME-2 cluster</taxon>
        <taxon>Candidatus Methanocomedenaceae</taxon>
        <taxon>Candidatus Methanomarinus</taxon>
    </lineage>
</organism>
<evidence type="ECO:0000313" key="1">
    <source>
        <dbReference type="EMBL" id="TKY92302.1"/>
    </source>
</evidence>
<proteinExistence type="predicted"/>
<comment type="caution">
    <text evidence="1">The sequence shown here is derived from an EMBL/GenBank/DDBJ whole genome shotgun (WGS) entry which is preliminary data.</text>
</comment>
<dbReference type="Proteomes" id="UP000315423">
    <property type="component" value="Unassembled WGS sequence"/>
</dbReference>
<reference evidence="1" key="1">
    <citation type="submission" date="2018-09" db="EMBL/GenBank/DDBJ databases">
        <title>A genomic encyclopedia of anaerobic methanotrophic archaea.</title>
        <authorList>
            <person name="Skennerton C.T."/>
            <person name="Chadwick G.L."/>
            <person name="Laso-Perez R."/>
            <person name="Leu A.O."/>
            <person name="Speth D.R."/>
            <person name="Yu H."/>
            <person name="Morgan-Lang C."/>
            <person name="Hatzenpichler R."/>
            <person name="Goudeau D."/>
            <person name="Malmstrom R."/>
            <person name="Woyke T."/>
            <person name="Hallam S."/>
            <person name="Tyson G.W."/>
            <person name="Wegener G."/>
            <person name="Boetius A."/>
            <person name="Orphan V.J."/>
        </authorList>
    </citation>
    <scope>NUCLEOTIDE SEQUENCE</scope>
    <source>
        <strain evidence="1">CONS3730D10UFb2</strain>
    </source>
</reference>
<gene>
    <name evidence="1" type="ORF">C5S46_01345</name>
</gene>
<name>A0AC61SCL1_9EURY</name>
<sequence>MITGANELLTLAGHSSEPKTGKQMKNLGIIEKGAVAVSKDRIIACGTLEEVTDEVSISSNTVEIDATNKVVMPGFIDCHTHLVFAGSREDEFEQRLTGASYLDILRSGGGILNTVRATRAASKDELIKKSLGHLDTMLAFGTTTIEAKSGYGLTIKDELKQLQVIKELNRQHPIDLIPTFLVHATPPEFKTTTEYIDFVINEMLPNMQGMAENCDIFCEHDVFDLAQSEGVLTAAQKLGLKSHIHADQLSDMGGAQLAARLNATSASHLDYISGTGIEAMAKSGTIAVLIPGASFFLDSDTYPPATDMISRGVAVALATDFNPGSCPTESMQIILTLACIKMKMSPAEVINAATINAAHAINRAETIGSLEVGKQADILVLDVPNYQSVPYHFGVNTVVTVIKKGKIKVAVVKDNNIENV</sequence>
<evidence type="ECO:0000313" key="2">
    <source>
        <dbReference type="Proteomes" id="UP000315423"/>
    </source>
</evidence>